<reference evidence="1 2" key="1">
    <citation type="submission" date="2021-09" db="EMBL/GenBank/DDBJ databases">
        <title>Genomic insights and catalytic innovation underlie evolution of tropane alkaloids biosynthesis.</title>
        <authorList>
            <person name="Wang Y.-J."/>
            <person name="Tian T."/>
            <person name="Huang J.-P."/>
            <person name="Huang S.-X."/>
        </authorList>
    </citation>
    <scope>NUCLEOTIDE SEQUENCE [LARGE SCALE GENOMIC DNA]</scope>
    <source>
        <strain evidence="1">KIB-2018</strain>
        <tissue evidence="1">Leaf</tissue>
    </source>
</reference>
<dbReference type="InterPro" id="IPR025886">
    <property type="entry name" value="PP2-like"/>
</dbReference>
<gene>
    <name evidence="1" type="ORF">K2173_011103</name>
</gene>
<keyword evidence="2" id="KW-1185">Reference proteome</keyword>
<organism evidence="1 2">
    <name type="scientific">Erythroxylum novogranatense</name>
    <dbReference type="NCBI Taxonomy" id="1862640"/>
    <lineage>
        <taxon>Eukaryota</taxon>
        <taxon>Viridiplantae</taxon>
        <taxon>Streptophyta</taxon>
        <taxon>Embryophyta</taxon>
        <taxon>Tracheophyta</taxon>
        <taxon>Spermatophyta</taxon>
        <taxon>Magnoliopsida</taxon>
        <taxon>eudicotyledons</taxon>
        <taxon>Gunneridae</taxon>
        <taxon>Pentapetalae</taxon>
        <taxon>rosids</taxon>
        <taxon>fabids</taxon>
        <taxon>Malpighiales</taxon>
        <taxon>Erythroxylaceae</taxon>
        <taxon>Erythroxylum</taxon>
    </lineage>
</organism>
<protein>
    <submittedName>
        <fullName evidence="1">Uncharacterized protein</fullName>
    </submittedName>
</protein>
<name>A0AAV8U8N0_9ROSI</name>
<dbReference type="PANTHER" id="PTHR32278:SF2">
    <property type="entry name" value="PROTEIN PHLOEM PROTEIN 2-LIKE A9"/>
    <property type="match status" value="1"/>
</dbReference>
<dbReference type="Pfam" id="PF14299">
    <property type="entry name" value="PP2"/>
    <property type="match status" value="1"/>
</dbReference>
<proteinExistence type="predicted"/>
<evidence type="ECO:0000313" key="2">
    <source>
        <dbReference type="Proteomes" id="UP001159364"/>
    </source>
</evidence>
<dbReference type="Proteomes" id="UP001159364">
    <property type="component" value="Linkage Group LG01"/>
</dbReference>
<accession>A0AAV8U8N0</accession>
<dbReference type="PANTHER" id="PTHR32278">
    <property type="entry name" value="F-BOX DOMAIN-CONTAINING PROTEIN"/>
    <property type="match status" value="1"/>
</dbReference>
<sequence>MPPKSLPNSPHHDPEEGYVQDLQEANGWLFKPRGLNIVWGNDDRYWCLPPEGHIFDAHHLVSLQEDGPAELKGVTWFEVTGSTKENLKRGKKYEISFLVSVNTGASCWNDLPIFIMATVGTGGSGRWKRINLPIQDGDNKFEIPEGKFLIDVPETECDDSKLHFGLYEVWNASWKVGLQIHEARVQEVKENYENDAL</sequence>
<evidence type="ECO:0000313" key="1">
    <source>
        <dbReference type="EMBL" id="KAJ8774300.1"/>
    </source>
</evidence>
<dbReference type="EMBL" id="JAIWQS010000001">
    <property type="protein sequence ID" value="KAJ8774300.1"/>
    <property type="molecule type" value="Genomic_DNA"/>
</dbReference>
<comment type="caution">
    <text evidence="1">The sequence shown here is derived from an EMBL/GenBank/DDBJ whole genome shotgun (WGS) entry which is preliminary data.</text>
</comment>
<dbReference type="AlphaFoldDB" id="A0AAV8U8N0"/>